<dbReference type="HOGENOM" id="CLU_039850_0_0_1"/>
<keyword evidence="3" id="KW-1185">Reference proteome</keyword>
<feature type="region of interest" description="Disordered" evidence="1">
    <location>
        <begin position="1"/>
        <end position="69"/>
    </location>
</feature>
<dbReference type="AlphaFoldDB" id="G2WWI4"/>
<dbReference type="STRING" id="498257.G2WWI4"/>
<evidence type="ECO:0000256" key="1">
    <source>
        <dbReference type="SAM" id="MobiDB-lite"/>
    </source>
</evidence>
<dbReference type="EMBL" id="DS572697">
    <property type="protein sequence ID" value="EGY19954.1"/>
    <property type="molecule type" value="Genomic_DNA"/>
</dbReference>
<dbReference type="eggNOG" id="ENOG502RP9D">
    <property type="taxonomic scope" value="Eukaryota"/>
</dbReference>
<gene>
    <name evidence="2" type="ORF">VDAG_01970</name>
</gene>
<dbReference type="OrthoDB" id="4155294at2759"/>
<proteinExistence type="predicted"/>
<organism evidence="2 3">
    <name type="scientific">Verticillium dahliae (strain VdLs.17 / ATCC MYA-4575 / FGSC 10137)</name>
    <name type="common">Verticillium wilt</name>
    <dbReference type="NCBI Taxonomy" id="498257"/>
    <lineage>
        <taxon>Eukaryota</taxon>
        <taxon>Fungi</taxon>
        <taxon>Dikarya</taxon>
        <taxon>Ascomycota</taxon>
        <taxon>Pezizomycotina</taxon>
        <taxon>Sordariomycetes</taxon>
        <taxon>Hypocreomycetidae</taxon>
        <taxon>Glomerellales</taxon>
        <taxon>Plectosphaerellaceae</taxon>
        <taxon>Verticillium</taxon>
    </lineage>
</organism>
<feature type="compositionally biased region" description="Polar residues" evidence="1">
    <location>
        <begin position="30"/>
        <end position="45"/>
    </location>
</feature>
<sequence length="464" mass="51630">MAERSSPEAKGQEIVNPSTPSPRKREINPGSAQPSKGRSLATPSLNDEPDSPRLLSSQAKSPPTYPAPSWHKRHLKLPFDLRDRNVKFDNNVLRVLYNIFPDTVDVLEGGNRHYLHFTVKKLPEAPWPLTIAGLPITIGDNEGNGKGTMFPMTMAGNMSIRICDDTDARFMPLESQAFRSLAESVTRAILTCVPGLAVLEFILDAERRFHVVLEDGVDINSVWARLPGRIAKCWTMYLFETDLRRPSPGNRQALLRQVMPNPGHGIVDDTAYNVIRPGVLISSLTSNDSRNGEILTTSSGVLVRNDAGDKFMTGASHGIGESETFHQTLPSGDKRLLGRAVEELSFTNISLVELQPGVQFVNEPFEQQGETVPPFTRLLGEDMDDKIDIADRVFLNSPQTGAMEGLMMAKGWKMHRNDSETTHLSKAQLRYVIYDWVYIGQIEPPRTDLIIPYDEVVKAGYRLA</sequence>
<reference evidence="2 3" key="1">
    <citation type="submission" date="2008-03" db="EMBL/GenBank/DDBJ databases">
        <title>The Genome Sequence of Verticillium dahliae VdLs.17.</title>
        <authorList>
            <consortium name="The Broad Institute Genome Sequencing Platform"/>
            <person name="Ma L.-J.J."/>
            <person name="Klosterman S.J."/>
            <person name="Subbarao K."/>
            <person name="Dobinson K."/>
            <person name="Veronese P."/>
            <person name="Kang S."/>
            <person name="Gold S.E."/>
            <person name="Young S."/>
            <person name="Jaffe D."/>
            <person name="Gnerre S."/>
            <person name="Berlin A."/>
            <person name="Heiman D."/>
            <person name="Hepburn T."/>
            <person name="Sykes S."/>
            <person name="Alvarado L."/>
            <person name="Kodira C.D."/>
            <person name="Lander E."/>
            <person name="Galagan J."/>
            <person name="Nusbaum C."/>
            <person name="Birren B."/>
        </authorList>
    </citation>
    <scope>NUCLEOTIDE SEQUENCE [LARGE SCALE GENOMIC DNA]</scope>
    <source>
        <strain evidence="3">VdLs.17 / ATCC MYA-4575 / FGSC 10137</strain>
    </source>
</reference>
<dbReference type="InParanoid" id="G2WWI4"/>
<dbReference type="Proteomes" id="UP000001611">
    <property type="component" value="Chromosome 7"/>
</dbReference>
<dbReference type="KEGG" id="vda:VDAG_01970"/>
<evidence type="ECO:0000313" key="2">
    <source>
        <dbReference type="EMBL" id="EGY19954.1"/>
    </source>
</evidence>
<accession>G2WWI4</accession>
<feature type="compositionally biased region" description="Basic and acidic residues" evidence="1">
    <location>
        <begin position="1"/>
        <end position="11"/>
    </location>
</feature>
<name>G2WWI4_VERDV</name>
<evidence type="ECO:0000313" key="3">
    <source>
        <dbReference type="Proteomes" id="UP000001611"/>
    </source>
</evidence>
<dbReference type="GeneID" id="20703433"/>
<protein>
    <submittedName>
        <fullName evidence="2">Uncharacterized protein</fullName>
    </submittedName>
</protein>
<dbReference type="RefSeq" id="XP_009656294.1">
    <property type="nucleotide sequence ID" value="XM_009657999.1"/>
</dbReference>
<dbReference type="OMA" id="DWCMSIS"/>